<evidence type="ECO:0000256" key="2">
    <source>
        <dbReference type="ARBA" id="ARBA00022448"/>
    </source>
</evidence>
<evidence type="ECO:0000313" key="11">
    <source>
        <dbReference type="EMBL" id="EAT13085.1"/>
    </source>
</evidence>
<sequence>MSSLLTLCREITERTGLITRYLGGILVLITFLVVLLRYGFNYAPIALQETMTYLHAALFMLGAAYTLKHNGHVRVDVFYQNMSVRKQAWVNIFGTLFLLFPTCLFVLIICWPYVADSWSIQERSIEGSGLPFLYLLKTLLILQPLLLMIQGVAIIIENGVKLTQTKPVQNEGGQ</sequence>
<evidence type="ECO:0000256" key="3">
    <source>
        <dbReference type="ARBA" id="ARBA00022475"/>
    </source>
</evidence>
<keyword evidence="2 9" id="KW-0813">Transport</keyword>
<dbReference type="EMBL" id="AAQH01000003">
    <property type="protein sequence ID" value="EAT13085.1"/>
    <property type="molecule type" value="Genomic_DNA"/>
</dbReference>
<evidence type="ECO:0000313" key="12">
    <source>
        <dbReference type="Proteomes" id="UP000004263"/>
    </source>
</evidence>
<comment type="similarity">
    <text evidence="8 9">Belongs to the TRAP transporter small permease family.</text>
</comment>
<comment type="subunit">
    <text evidence="9">The complex comprises the extracytoplasmic solute receptor protein and the two transmembrane proteins.</text>
</comment>
<reference evidence="11 12" key="1">
    <citation type="submission" date="2006-03" db="EMBL/GenBank/DDBJ databases">
        <authorList>
            <person name="Pinhassi J."/>
            <person name="Pedros-Alio C."/>
            <person name="Ferriera S."/>
            <person name="Johnson J."/>
            <person name="Kravitz S."/>
            <person name="Halpern A."/>
            <person name="Remington K."/>
            <person name="Beeson K."/>
            <person name="Tran B."/>
            <person name="Rogers Y.-H."/>
            <person name="Friedman R."/>
            <person name="Venter J.C."/>
        </authorList>
    </citation>
    <scope>NUCLEOTIDE SEQUENCE [LARGE SCALE GENOMIC DNA]</scope>
    <source>
        <strain evidence="11 12">RED65</strain>
    </source>
</reference>
<dbReference type="AlphaFoldDB" id="Q1N3Y0"/>
<keyword evidence="3" id="KW-1003">Cell membrane</keyword>
<evidence type="ECO:0000256" key="7">
    <source>
        <dbReference type="ARBA" id="ARBA00023136"/>
    </source>
</evidence>
<dbReference type="Pfam" id="PF04290">
    <property type="entry name" value="DctQ"/>
    <property type="match status" value="1"/>
</dbReference>
<dbReference type="InterPro" id="IPR055348">
    <property type="entry name" value="DctQ"/>
</dbReference>
<protein>
    <recommendedName>
        <fullName evidence="9">TRAP transporter small permease protein</fullName>
    </recommendedName>
</protein>
<dbReference type="OrthoDB" id="9795655at2"/>
<dbReference type="STRING" id="207949.RED65_15352"/>
<comment type="caution">
    <text evidence="11">The sequence shown here is derived from an EMBL/GenBank/DDBJ whole genome shotgun (WGS) entry which is preliminary data.</text>
</comment>
<evidence type="ECO:0000259" key="10">
    <source>
        <dbReference type="Pfam" id="PF04290"/>
    </source>
</evidence>
<dbReference type="PANTHER" id="PTHR35011">
    <property type="entry name" value="2,3-DIKETO-L-GULONATE TRAP TRANSPORTER SMALL PERMEASE PROTEIN YIAM"/>
    <property type="match status" value="1"/>
</dbReference>
<feature type="transmembrane region" description="Helical" evidence="9">
    <location>
        <begin position="134"/>
        <end position="156"/>
    </location>
</feature>
<dbReference type="InterPro" id="IPR007387">
    <property type="entry name" value="TRAP_DctQ"/>
</dbReference>
<evidence type="ECO:0000256" key="9">
    <source>
        <dbReference type="RuleBase" id="RU369079"/>
    </source>
</evidence>
<dbReference type="HOGENOM" id="CLU_086356_2_2_6"/>
<accession>Q1N3Y0</accession>
<comment type="subcellular location">
    <subcellularLocation>
        <location evidence="1 9">Cell inner membrane</location>
        <topology evidence="1 9">Multi-pass membrane protein</topology>
    </subcellularLocation>
</comment>
<keyword evidence="6 9" id="KW-1133">Transmembrane helix</keyword>
<evidence type="ECO:0000256" key="8">
    <source>
        <dbReference type="ARBA" id="ARBA00038436"/>
    </source>
</evidence>
<keyword evidence="4 9" id="KW-0997">Cell inner membrane</keyword>
<feature type="transmembrane region" description="Helical" evidence="9">
    <location>
        <begin position="50"/>
        <end position="67"/>
    </location>
</feature>
<evidence type="ECO:0000256" key="1">
    <source>
        <dbReference type="ARBA" id="ARBA00004429"/>
    </source>
</evidence>
<gene>
    <name evidence="11" type="ORF">RED65_15352</name>
</gene>
<name>Q1N3Y0_9GAMM</name>
<dbReference type="PANTHER" id="PTHR35011:SF4">
    <property type="entry name" value="SLL1102 PROTEIN"/>
    <property type="match status" value="1"/>
</dbReference>
<evidence type="ECO:0000256" key="6">
    <source>
        <dbReference type="ARBA" id="ARBA00022989"/>
    </source>
</evidence>
<comment type="function">
    <text evidence="9">Part of the tripartite ATP-independent periplasmic (TRAP) transport system.</text>
</comment>
<dbReference type="Proteomes" id="UP000004263">
    <property type="component" value="Unassembled WGS sequence"/>
</dbReference>
<proteinExistence type="inferred from homology"/>
<keyword evidence="5 9" id="KW-0812">Transmembrane</keyword>
<dbReference type="GO" id="GO:0022857">
    <property type="term" value="F:transmembrane transporter activity"/>
    <property type="evidence" value="ECO:0007669"/>
    <property type="project" value="UniProtKB-UniRule"/>
</dbReference>
<keyword evidence="7 9" id="KW-0472">Membrane</keyword>
<evidence type="ECO:0000256" key="4">
    <source>
        <dbReference type="ARBA" id="ARBA00022519"/>
    </source>
</evidence>
<feature type="transmembrane region" description="Helical" evidence="9">
    <location>
        <begin position="88"/>
        <end position="114"/>
    </location>
</feature>
<evidence type="ECO:0000256" key="5">
    <source>
        <dbReference type="ARBA" id="ARBA00022692"/>
    </source>
</evidence>
<dbReference type="RefSeq" id="WP_007018156.1">
    <property type="nucleotide sequence ID" value="NZ_CH724115.1"/>
</dbReference>
<dbReference type="GO" id="GO:0005886">
    <property type="term" value="C:plasma membrane"/>
    <property type="evidence" value="ECO:0007669"/>
    <property type="project" value="UniProtKB-SubCell"/>
</dbReference>
<organism evidence="11 12">
    <name type="scientific">Bermanella marisrubri</name>
    <dbReference type="NCBI Taxonomy" id="207949"/>
    <lineage>
        <taxon>Bacteria</taxon>
        <taxon>Pseudomonadati</taxon>
        <taxon>Pseudomonadota</taxon>
        <taxon>Gammaproteobacteria</taxon>
        <taxon>Oceanospirillales</taxon>
        <taxon>Oceanospirillaceae</taxon>
        <taxon>Bermanella</taxon>
    </lineage>
</organism>
<feature type="domain" description="Tripartite ATP-independent periplasmic transporters DctQ component" evidence="10">
    <location>
        <begin position="26"/>
        <end position="156"/>
    </location>
</feature>
<feature type="transmembrane region" description="Helical" evidence="9">
    <location>
        <begin position="21"/>
        <end position="38"/>
    </location>
</feature>
<keyword evidence="12" id="KW-1185">Reference proteome</keyword>